<dbReference type="Proteomes" id="UP000308828">
    <property type="component" value="Unassembled WGS sequence"/>
</dbReference>
<name>A0A4S8P0Z5_9HYPH</name>
<evidence type="ECO:0000313" key="3">
    <source>
        <dbReference type="EMBL" id="THV23650.1"/>
    </source>
</evidence>
<dbReference type="EMBL" id="STGV01000002">
    <property type="protein sequence ID" value="THV23650.1"/>
    <property type="molecule type" value="Genomic_DNA"/>
</dbReference>
<dbReference type="Pfam" id="PF05359">
    <property type="entry name" value="DUF748"/>
    <property type="match status" value="1"/>
</dbReference>
<feature type="domain" description="AsmA" evidence="2">
    <location>
        <begin position="386"/>
        <end position="555"/>
    </location>
</feature>
<keyword evidence="1" id="KW-0812">Transmembrane</keyword>
<protein>
    <submittedName>
        <fullName evidence="3">AsmA family protein</fullName>
    </submittedName>
</protein>
<dbReference type="InterPro" id="IPR007844">
    <property type="entry name" value="AsmA"/>
</dbReference>
<keyword evidence="4" id="KW-1185">Reference proteome</keyword>
<proteinExistence type="predicted"/>
<keyword evidence="1" id="KW-0472">Membrane</keyword>
<dbReference type="RefSeq" id="WP_136597750.1">
    <property type="nucleotide sequence ID" value="NZ_STGV01000002.1"/>
</dbReference>
<accession>A0A4S8P0Z5</accession>
<dbReference type="GO" id="GO:0005886">
    <property type="term" value="C:plasma membrane"/>
    <property type="evidence" value="ECO:0007669"/>
    <property type="project" value="TreeGrafter"/>
</dbReference>
<dbReference type="PANTHER" id="PTHR30441">
    <property type="entry name" value="DUF748 DOMAIN-CONTAINING PROTEIN"/>
    <property type="match status" value="1"/>
</dbReference>
<dbReference type="PANTHER" id="PTHR30441:SF4">
    <property type="entry name" value="PROTEIN ASMA"/>
    <property type="match status" value="1"/>
</dbReference>
<dbReference type="InterPro" id="IPR008023">
    <property type="entry name" value="DUF748"/>
</dbReference>
<dbReference type="Pfam" id="PF05170">
    <property type="entry name" value="AsmA"/>
    <property type="match status" value="1"/>
</dbReference>
<dbReference type="AlphaFoldDB" id="A0A4S8P0Z5"/>
<sequence>MIARPEGGAKTIGTATRLARRFIRIALIAVILVIATLTLSRIAAPYLVSTAIVRSAFASAMARWTGHDVIISSIPAVSFWPTPEVTLMGVSVTRQDGEERVALGQIDAIEARFSLMSAIKGQPDFKSFRLLRPKIRIERDADGRLDWTDEGLLSEAVRAAKAAPDGSQSLAGTFDAEIGSVEVIDGEITLIDNRDGHQVVLDQFDARLNWPRLSAPVSGTASMALLGEAITVELATPSPLLLIKGETARVTAEASLTAGTGKFEGTVSLTDGLVGQSAIELTISDVPAIAKLAGLRLAGTENWRSFSLQTTVLRDPTEWRFDTLAFQIDGSRGQGLAALRWLPDGRSRLSGTLAIDHLGLDRLLVALALPFDDAVAVRLPSILRWLDLDIRLSAPTASFQGLTLTDLGASLVGGAEDIALVIGDARLFGGTLSARIGAKTGIASTSNLSLNLANAQIGELFSALGVDGPHPVGPGSLEMRLALPPGNWQRNPDDITGHVKLSADNGVLQGFDAAGVRKMLKDYAHFQLDAAGNDDFPFEQFDLFVRLNKGVAEIEKAAIRGRQEELTFSGIAPLGPLALALSGELKPSSVASTANAPPLNFFVGGTIHTPVISGSTNH</sequence>
<keyword evidence="1" id="KW-1133">Transmembrane helix</keyword>
<organism evidence="3 4">
    <name type="scientific">Peteryoungia ipomoeae</name>
    <dbReference type="NCBI Taxonomy" id="1210932"/>
    <lineage>
        <taxon>Bacteria</taxon>
        <taxon>Pseudomonadati</taxon>
        <taxon>Pseudomonadota</taxon>
        <taxon>Alphaproteobacteria</taxon>
        <taxon>Hyphomicrobiales</taxon>
        <taxon>Rhizobiaceae</taxon>
        <taxon>Peteryoungia</taxon>
    </lineage>
</organism>
<comment type="caution">
    <text evidence="3">The sequence shown here is derived from an EMBL/GenBank/DDBJ whole genome shotgun (WGS) entry which is preliminary data.</text>
</comment>
<evidence type="ECO:0000259" key="2">
    <source>
        <dbReference type="Pfam" id="PF05170"/>
    </source>
</evidence>
<dbReference type="GO" id="GO:0090313">
    <property type="term" value="P:regulation of protein targeting to membrane"/>
    <property type="evidence" value="ECO:0007669"/>
    <property type="project" value="TreeGrafter"/>
</dbReference>
<dbReference type="InterPro" id="IPR052894">
    <property type="entry name" value="AsmA-related"/>
</dbReference>
<dbReference type="OrthoDB" id="225437at2"/>
<evidence type="ECO:0000256" key="1">
    <source>
        <dbReference type="SAM" id="Phobius"/>
    </source>
</evidence>
<feature type="transmembrane region" description="Helical" evidence="1">
    <location>
        <begin position="25"/>
        <end position="48"/>
    </location>
</feature>
<gene>
    <name evidence="3" type="ORF">FAA97_06575</name>
</gene>
<evidence type="ECO:0000313" key="4">
    <source>
        <dbReference type="Proteomes" id="UP000308828"/>
    </source>
</evidence>
<reference evidence="3 4" key="1">
    <citation type="submission" date="2019-04" db="EMBL/GenBank/DDBJ databases">
        <title>Genome sequence of strain shin9-1.</title>
        <authorList>
            <person name="Gao J."/>
            <person name="Sun J."/>
        </authorList>
    </citation>
    <scope>NUCLEOTIDE SEQUENCE [LARGE SCALE GENOMIC DNA]</scope>
    <source>
        <strain evidence="4">shin9-1</strain>
    </source>
</reference>